<dbReference type="RefSeq" id="WP_167829665.1">
    <property type="nucleotide sequence ID" value="NZ_CP032683.1"/>
</dbReference>
<dbReference type="EMBL" id="CP032683">
    <property type="protein sequence ID" value="AYK14489.1"/>
    <property type="molecule type" value="Genomic_DNA"/>
</dbReference>
<dbReference type="GO" id="GO:0000287">
    <property type="term" value="F:magnesium ion binding"/>
    <property type="evidence" value="ECO:0007669"/>
    <property type="project" value="InterPro"/>
</dbReference>
<protein>
    <recommendedName>
        <fullName evidence="1">BsuBI/PstI restriction endonuclease domain-containing protein</fullName>
    </recommendedName>
</protein>
<accession>A0A660HQV3</accession>
<reference evidence="2 3" key="1">
    <citation type="journal article" date="2016" name="Int. J. Syst. Evol. Microbiol.">
        <title>Methanosarcina flavescens sp. nov., a methanogenic archaeon isolated from a full-scale anaerobic digester.</title>
        <authorList>
            <person name="Kern T."/>
            <person name="Fischer M.A."/>
            <person name="Deppenmeier U."/>
            <person name="Schmitz R.A."/>
            <person name="Rother M."/>
        </authorList>
    </citation>
    <scope>NUCLEOTIDE SEQUENCE [LARGE SCALE GENOMIC DNA]</scope>
    <source>
        <strain evidence="2 3">E03.2</strain>
    </source>
</reference>
<dbReference type="KEGG" id="mfz:AOB57_004160"/>
<dbReference type="Pfam" id="PF06616">
    <property type="entry name" value="BsuBI_PstI_RE"/>
    <property type="match status" value="1"/>
</dbReference>
<feature type="domain" description="BsuBI/PstI restriction endonuclease" evidence="1">
    <location>
        <begin position="2"/>
        <end position="21"/>
    </location>
</feature>
<name>A0A660HQV3_9EURY</name>
<evidence type="ECO:0000259" key="1">
    <source>
        <dbReference type="Pfam" id="PF06616"/>
    </source>
</evidence>
<proteinExistence type="predicted"/>
<dbReference type="AlphaFoldDB" id="A0A660HQV3"/>
<sequence>MVWESEVWLADAPQHMIHFNGPKFLFVIEDENGCE</sequence>
<organism evidence="2 3">
    <name type="scientific">Methanosarcina flavescens</name>
    <dbReference type="NCBI Taxonomy" id="1715806"/>
    <lineage>
        <taxon>Archaea</taxon>
        <taxon>Methanobacteriati</taxon>
        <taxon>Methanobacteriota</taxon>
        <taxon>Stenosarchaea group</taxon>
        <taxon>Methanomicrobia</taxon>
        <taxon>Methanosarcinales</taxon>
        <taxon>Methanosarcinaceae</taxon>
        <taxon>Methanosarcina</taxon>
    </lineage>
</organism>
<dbReference type="OrthoDB" id="47340at224756"/>
<dbReference type="InterPro" id="IPR041963">
    <property type="entry name" value="BsuBI/PstI_C_sf"/>
</dbReference>
<keyword evidence="3" id="KW-1185">Reference proteome</keyword>
<evidence type="ECO:0000313" key="3">
    <source>
        <dbReference type="Proteomes" id="UP000053087"/>
    </source>
</evidence>
<gene>
    <name evidence="2" type="ORF">AOB57_004160</name>
</gene>
<dbReference type="GO" id="GO:0009036">
    <property type="term" value="F:type II site-specific deoxyribonuclease activity"/>
    <property type="evidence" value="ECO:0007669"/>
    <property type="project" value="InterPro"/>
</dbReference>
<dbReference type="Gene3D" id="3.40.1350.80">
    <property type="match status" value="1"/>
</dbReference>
<dbReference type="InterPro" id="IPR009528">
    <property type="entry name" value="Restrct_endonuc_II_BsuBI_C"/>
</dbReference>
<dbReference type="Proteomes" id="UP000053087">
    <property type="component" value="Chromosome"/>
</dbReference>
<dbReference type="GO" id="GO:0009307">
    <property type="term" value="P:DNA restriction-modification system"/>
    <property type="evidence" value="ECO:0007669"/>
    <property type="project" value="InterPro"/>
</dbReference>
<dbReference type="GO" id="GO:0003677">
    <property type="term" value="F:DNA binding"/>
    <property type="evidence" value="ECO:0007669"/>
    <property type="project" value="InterPro"/>
</dbReference>
<evidence type="ECO:0000313" key="2">
    <source>
        <dbReference type="EMBL" id="AYK14489.1"/>
    </source>
</evidence>
<dbReference type="GeneID" id="95973037"/>